<organism evidence="2 3">
    <name type="scientific">Kaistella flava</name>
    <name type="common">ex Peng et al. 2021</name>
    <dbReference type="NCBI Taxonomy" id="2038776"/>
    <lineage>
        <taxon>Bacteria</taxon>
        <taxon>Pseudomonadati</taxon>
        <taxon>Bacteroidota</taxon>
        <taxon>Flavobacteriia</taxon>
        <taxon>Flavobacteriales</taxon>
        <taxon>Weeksellaceae</taxon>
        <taxon>Chryseobacterium group</taxon>
        <taxon>Kaistella</taxon>
    </lineage>
</organism>
<evidence type="ECO:0000313" key="2">
    <source>
        <dbReference type="EMBL" id="QOW11508.1"/>
    </source>
</evidence>
<name>A0A7M2YB53_9FLAO</name>
<feature type="transmembrane region" description="Helical" evidence="1">
    <location>
        <begin position="5"/>
        <end position="26"/>
    </location>
</feature>
<feature type="transmembrane region" description="Helical" evidence="1">
    <location>
        <begin position="60"/>
        <end position="79"/>
    </location>
</feature>
<sequence length="111" mass="12607">MQKAILYLFAGTAISFLLNYFLLGSQGWELDLYYGFAFGLAWGTAYFLDDEKFALPQKLAYSFISMGALIIIGLLLFNLELAVPSIIKFSMVFVAYYVLASFRKTKSLRKQ</sequence>
<accession>A0A7M2YB53</accession>
<dbReference type="Proteomes" id="UP000594195">
    <property type="component" value="Chromosome"/>
</dbReference>
<keyword evidence="1" id="KW-0472">Membrane</keyword>
<proteinExistence type="predicted"/>
<feature type="transmembrane region" description="Helical" evidence="1">
    <location>
        <begin position="32"/>
        <end position="48"/>
    </location>
</feature>
<evidence type="ECO:0000313" key="3">
    <source>
        <dbReference type="Proteomes" id="UP000594195"/>
    </source>
</evidence>
<reference evidence="2 3" key="1">
    <citation type="submission" date="2019-05" db="EMBL/GenBank/DDBJ databases">
        <title>Chryseobacterium sp. isolated from King George Island, maritime Antarctica.</title>
        <authorList>
            <person name="Peng X."/>
        </authorList>
    </citation>
    <scope>NUCLEOTIDE SEQUENCE [LARGE SCALE GENOMIC DNA]</scope>
    <source>
        <strain evidence="2 3">7-3A</strain>
    </source>
</reference>
<protein>
    <submittedName>
        <fullName evidence="2">Uncharacterized protein</fullName>
    </submittedName>
</protein>
<gene>
    <name evidence="2" type="ORF">Q73A0000_14590</name>
</gene>
<keyword evidence="1" id="KW-1133">Transmembrane helix</keyword>
<keyword evidence="1" id="KW-0812">Transmembrane</keyword>
<dbReference type="AlphaFoldDB" id="A0A7M2YB53"/>
<keyword evidence="3" id="KW-1185">Reference proteome</keyword>
<dbReference type="KEGG" id="kfa:Q73A0000_14590"/>
<feature type="transmembrane region" description="Helical" evidence="1">
    <location>
        <begin position="85"/>
        <end position="102"/>
    </location>
</feature>
<dbReference type="RefSeq" id="WP_193811680.1">
    <property type="nucleotide sequence ID" value="NZ_CP040442.1"/>
</dbReference>
<evidence type="ECO:0000256" key="1">
    <source>
        <dbReference type="SAM" id="Phobius"/>
    </source>
</evidence>
<dbReference type="EMBL" id="CP040442">
    <property type="protein sequence ID" value="QOW11508.1"/>
    <property type="molecule type" value="Genomic_DNA"/>
</dbReference>